<feature type="domain" description="SWIM-type" evidence="1">
    <location>
        <begin position="20"/>
        <end position="58"/>
    </location>
</feature>
<proteinExistence type="predicted"/>
<dbReference type="InterPro" id="IPR007527">
    <property type="entry name" value="Znf_SWIM"/>
</dbReference>
<protein>
    <recommendedName>
        <fullName evidence="1">SWIM-type domain-containing protein</fullName>
    </recommendedName>
</protein>
<reference evidence="2" key="1">
    <citation type="submission" date="2020-03" db="EMBL/GenBank/DDBJ databases">
        <title>The deep terrestrial virosphere.</title>
        <authorList>
            <person name="Holmfeldt K."/>
            <person name="Nilsson E."/>
            <person name="Simone D."/>
            <person name="Lopez-Fernandez M."/>
            <person name="Wu X."/>
            <person name="de Brujin I."/>
            <person name="Lundin D."/>
            <person name="Andersson A."/>
            <person name="Bertilsson S."/>
            <person name="Dopson M."/>
        </authorList>
    </citation>
    <scope>NUCLEOTIDE SEQUENCE</scope>
    <source>
        <strain evidence="2">MM415B06013</strain>
    </source>
</reference>
<dbReference type="AlphaFoldDB" id="A0A6M3LUC4"/>
<gene>
    <name evidence="2" type="ORF">MM415B06013_0004</name>
</gene>
<evidence type="ECO:0000259" key="1">
    <source>
        <dbReference type="PROSITE" id="PS50966"/>
    </source>
</evidence>
<organism evidence="2">
    <name type="scientific">viral metagenome</name>
    <dbReference type="NCBI Taxonomy" id="1070528"/>
    <lineage>
        <taxon>unclassified sequences</taxon>
        <taxon>metagenomes</taxon>
        <taxon>organismal metagenomes</taxon>
    </lineage>
</organism>
<name>A0A6M3LUC4_9ZZZZ</name>
<dbReference type="GO" id="GO:0008270">
    <property type="term" value="F:zinc ion binding"/>
    <property type="evidence" value="ECO:0007669"/>
    <property type="project" value="InterPro"/>
</dbReference>
<evidence type="ECO:0000313" key="2">
    <source>
        <dbReference type="EMBL" id="QJA97679.1"/>
    </source>
</evidence>
<dbReference type="PROSITE" id="PS50966">
    <property type="entry name" value="ZF_SWIM"/>
    <property type="match status" value="1"/>
</dbReference>
<dbReference type="EMBL" id="MT143515">
    <property type="protein sequence ID" value="QJA97679.1"/>
    <property type="molecule type" value="Genomic_DNA"/>
</dbReference>
<sequence length="122" mass="13921">MAKTYNFFAEVPSSSGRKNYTVKVDERGLFSCSCPSWIFNQRGNRTCKHIDALRAEGLTVDGTGRLIVGIDENRSWGKKVPILCKNYPDQCDACDMRFVCWTNREAEFDLNTLRKAGVYPNR</sequence>
<accession>A0A6M3LUC4</accession>